<name>A0A1B2DBL8_9BACL</name>
<dbReference type="RefSeq" id="WP_099516524.1">
    <property type="nucleotide sequence ID" value="NZ_CP016808.1"/>
</dbReference>
<keyword evidence="2" id="KW-1133">Transmembrane helix</keyword>
<keyword evidence="2" id="KW-0812">Transmembrane</keyword>
<dbReference type="EMBL" id="CP016808">
    <property type="protein sequence ID" value="ANY65096.1"/>
    <property type="molecule type" value="Genomic_DNA"/>
</dbReference>
<evidence type="ECO:0008006" key="4">
    <source>
        <dbReference type="Google" id="ProtNLM"/>
    </source>
</evidence>
<feature type="region of interest" description="Disordered" evidence="1">
    <location>
        <begin position="1"/>
        <end position="27"/>
    </location>
</feature>
<feature type="transmembrane region" description="Helical" evidence="2">
    <location>
        <begin position="104"/>
        <end position="130"/>
    </location>
</feature>
<dbReference type="AlphaFoldDB" id="A0A1B2DBL8"/>
<keyword evidence="2" id="KW-0472">Membrane</keyword>
<evidence type="ECO:0000256" key="1">
    <source>
        <dbReference type="SAM" id="MobiDB-lite"/>
    </source>
</evidence>
<feature type="transmembrane region" description="Helical" evidence="2">
    <location>
        <begin position="142"/>
        <end position="169"/>
    </location>
</feature>
<gene>
    <name evidence="3" type="ORF">BBD42_00335</name>
</gene>
<evidence type="ECO:0000256" key="2">
    <source>
        <dbReference type="SAM" id="Phobius"/>
    </source>
</evidence>
<reference evidence="3" key="1">
    <citation type="submission" date="2016-08" db="EMBL/GenBank/DDBJ databases">
        <title>Complete Genome Seqeunce of Paenibacillus sp. BIHB 4019 from tea rhizoplane.</title>
        <authorList>
            <person name="Thakur R."/>
            <person name="Swarnkar M.K."/>
            <person name="Gulati A."/>
        </authorList>
    </citation>
    <scope>NUCLEOTIDE SEQUENCE [LARGE SCALE GENOMIC DNA]</scope>
    <source>
        <strain evidence="3">BIHB4019</strain>
    </source>
</reference>
<proteinExistence type="predicted"/>
<evidence type="ECO:0000313" key="3">
    <source>
        <dbReference type="EMBL" id="ANY65096.1"/>
    </source>
</evidence>
<protein>
    <recommendedName>
        <fullName evidence="4">DUF4064 domain-containing protein</fullName>
    </recommendedName>
</protein>
<organism evidence="3">
    <name type="scientific">Paenibacillus sp. BIHB 4019</name>
    <dbReference type="NCBI Taxonomy" id="1870819"/>
    <lineage>
        <taxon>Bacteria</taxon>
        <taxon>Bacillati</taxon>
        <taxon>Bacillota</taxon>
        <taxon>Bacilli</taxon>
        <taxon>Bacillales</taxon>
        <taxon>Paenibacillaceae</taxon>
        <taxon>Paenibacillus</taxon>
    </lineage>
</organism>
<feature type="transmembrane region" description="Helical" evidence="2">
    <location>
        <begin position="59"/>
        <end position="84"/>
    </location>
</feature>
<accession>A0A1B2DBL8</accession>
<sequence>MEENKNNSTPISFTKTDTDYTQTPDYNPYGSAPSAGFSDPTPFQPSQPLKHSGLGIASFIMAIASIIIGVISIIMFFAAIASVIPTGNEYLMEDPAYFEDLITGGAGSFMASIVAVVLSVGITFVGLILGIIGACSKQRRKVFAVIGIILNGLGVMGTVVFFIFSIAVFSAGVSAFSGY</sequence>
<feature type="compositionally biased region" description="Polar residues" evidence="1">
    <location>
        <begin position="1"/>
        <end position="25"/>
    </location>
</feature>